<dbReference type="EMBL" id="FNVA01000001">
    <property type="protein sequence ID" value="SEF75314.1"/>
    <property type="molecule type" value="Genomic_DNA"/>
</dbReference>
<feature type="chain" id="PRO_5009286245" evidence="2">
    <location>
        <begin position="31"/>
        <end position="594"/>
    </location>
</feature>
<dbReference type="Pfam" id="PF20094">
    <property type="entry name" value="GWxTD_dom"/>
    <property type="match status" value="1"/>
</dbReference>
<feature type="signal peptide" evidence="2">
    <location>
        <begin position="1"/>
        <end position="30"/>
    </location>
</feature>
<proteinExistence type="predicted"/>
<dbReference type="NCBIfam" id="TIGR04514">
    <property type="entry name" value="GWxTD_dom"/>
    <property type="match status" value="1"/>
</dbReference>
<feature type="compositionally biased region" description="Basic and acidic residues" evidence="1">
    <location>
        <begin position="61"/>
        <end position="84"/>
    </location>
</feature>
<evidence type="ECO:0000313" key="5">
    <source>
        <dbReference type="Proteomes" id="UP000236728"/>
    </source>
</evidence>
<name>A0A1H5UJX5_9BACT</name>
<accession>A0A1H5UJX5</accession>
<protein>
    <submittedName>
        <fullName evidence="4">GWxTD domain-containing protein</fullName>
    </submittedName>
</protein>
<sequence>MQEQAQMKKRILPPSATFLALLCVSVGIVAQSTSTSSGSSTPAAQPQTIHDDGKVVQTPPVEEKPDPLKRRMSDHDEANRRKAAKVEIRGEYKKWLDEDVRWIITDEEVRSFKSLSNDEERDQFIEQFWLRRNPNPDSPENEFKDEHYARIAYSNEHFAAGKPGWLTDRGHIYIAYGKPDSIDSHPSGGNYERPIEEGGGNTSTFPFEVWHYRYLAGVGDNVDIEFVDTCMCGDYHATIDRSEKDALKHTPGAGQTLYEQMGMAKQSDRFQGGMEQLGNGPMASMQQSKQFDRLDRFAKLFAPPPVKFADLDEFLSSSKILNGPPFVFDVRTDYVKLTNDTVLVPITLQISNGDVTYKSKDTVSTGTVNILGRVSTITGHIVQTFEDTVSFETPDDLLAKSKGGSHVYWKALPLSPGRYKVEIAVKDVNNPDHLGAWKRSLDVPKYDDDQLATSSLILATSMERVPSKDVGTGNFVIGNTKVVPRVPTTITTPVTFHRAQNLNFWMQVYNLGIGDNRRNNATIDYQVLDLATNKQVLQASETAAKMNPNADQVTLEKTMPLGSLTPGRYQVVIKVNDGVTNQVISQSAPFIVEQ</sequence>
<gene>
    <name evidence="4" type="ORF">SAMN05421819_1060</name>
</gene>
<keyword evidence="2" id="KW-0732">Signal</keyword>
<reference evidence="4 5" key="1">
    <citation type="submission" date="2016-10" db="EMBL/GenBank/DDBJ databases">
        <authorList>
            <person name="de Groot N.N."/>
        </authorList>
    </citation>
    <scope>NUCLEOTIDE SEQUENCE [LARGE SCALE GENOMIC DNA]</scope>
    <source>
        <strain evidence="4 5">DSM 22489</strain>
    </source>
</reference>
<dbReference type="AlphaFoldDB" id="A0A1H5UJX5"/>
<feature type="domain" description="GWxTD" evidence="3">
    <location>
        <begin position="96"/>
        <end position="185"/>
    </location>
</feature>
<feature type="region of interest" description="Disordered" evidence="1">
    <location>
        <begin position="32"/>
        <end position="84"/>
    </location>
</feature>
<evidence type="ECO:0000256" key="1">
    <source>
        <dbReference type="SAM" id="MobiDB-lite"/>
    </source>
</evidence>
<feature type="compositionally biased region" description="Low complexity" evidence="1">
    <location>
        <begin position="32"/>
        <end position="47"/>
    </location>
</feature>
<dbReference type="Proteomes" id="UP000236728">
    <property type="component" value="Unassembled WGS sequence"/>
</dbReference>
<evidence type="ECO:0000313" key="4">
    <source>
        <dbReference type="EMBL" id="SEF75314.1"/>
    </source>
</evidence>
<evidence type="ECO:0000259" key="3">
    <source>
        <dbReference type="Pfam" id="PF20094"/>
    </source>
</evidence>
<keyword evidence="5" id="KW-1185">Reference proteome</keyword>
<organism evidence="4 5">
    <name type="scientific">Bryocella elongata</name>
    <dbReference type="NCBI Taxonomy" id="863522"/>
    <lineage>
        <taxon>Bacteria</taxon>
        <taxon>Pseudomonadati</taxon>
        <taxon>Acidobacteriota</taxon>
        <taxon>Terriglobia</taxon>
        <taxon>Terriglobales</taxon>
        <taxon>Acidobacteriaceae</taxon>
        <taxon>Bryocella</taxon>
    </lineage>
</organism>
<dbReference type="InterPro" id="IPR030959">
    <property type="entry name" value="GWxTD_dom"/>
</dbReference>
<evidence type="ECO:0000256" key="2">
    <source>
        <dbReference type="SAM" id="SignalP"/>
    </source>
</evidence>